<proteinExistence type="predicted"/>
<keyword evidence="2" id="KW-1185">Reference proteome</keyword>
<evidence type="ECO:0000313" key="1">
    <source>
        <dbReference type="EMBL" id="GLK49453.1"/>
    </source>
</evidence>
<gene>
    <name evidence="1" type="ORF">GCM10017620_24260</name>
</gene>
<reference evidence="1" key="1">
    <citation type="journal article" date="2014" name="Int. J. Syst. Evol. Microbiol.">
        <title>Complete genome of a new Firmicutes species belonging to the dominant human colonic microbiota ('Ruminococcus bicirculans') reveals two chromosomes and a selective capacity to utilize plant glucans.</title>
        <authorList>
            <consortium name="NISC Comparative Sequencing Program"/>
            <person name="Wegmann U."/>
            <person name="Louis P."/>
            <person name="Goesmann A."/>
            <person name="Henrissat B."/>
            <person name="Duncan S.H."/>
            <person name="Flint H.J."/>
        </authorList>
    </citation>
    <scope>NUCLEOTIDE SEQUENCE</scope>
    <source>
        <strain evidence="1">VKM B-1499</strain>
    </source>
</reference>
<accession>A0ABQ5TDV4</accession>
<sequence length="224" mass="25181">MLVTGAALISGCNPMPVPIDPKECPAWRSVDYSKLPTHLNDDLQNPLFETIWAAWASEETSISWSIDTPQSTVHFRTSPGGLSTDPTVREVIGRGRDTNWEIYARSAPVGPPHPTHWTAWRRISLTASEAKKLNSILDDPCFWIAPRFLDGPVRLVNGRGDNRPDGPSTAYDVTHGERAWGGWHFSWTVGPQGRLQLFLLAKTFGLPEWPEDRIDEEGWFEWPP</sequence>
<organism evidence="1 2">
    <name type="scientific">Brevundimonas intermedia</name>
    <dbReference type="NCBI Taxonomy" id="74315"/>
    <lineage>
        <taxon>Bacteria</taxon>
        <taxon>Pseudomonadati</taxon>
        <taxon>Pseudomonadota</taxon>
        <taxon>Alphaproteobacteria</taxon>
        <taxon>Caulobacterales</taxon>
        <taxon>Caulobacteraceae</taxon>
        <taxon>Brevundimonas</taxon>
    </lineage>
</organism>
<protein>
    <submittedName>
        <fullName evidence="1">Uncharacterized protein</fullName>
    </submittedName>
</protein>
<comment type="caution">
    <text evidence="1">The sequence shown here is derived from an EMBL/GenBank/DDBJ whole genome shotgun (WGS) entry which is preliminary data.</text>
</comment>
<dbReference type="Proteomes" id="UP001143509">
    <property type="component" value="Unassembled WGS sequence"/>
</dbReference>
<dbReference type="EMBL" id="BSFD01000009">
    <property type="protein sequence ID" value="GLK49453.1"/>
    <property type="molecule type" value="Genomic_DNA"/>
</dbReference>
<name>A0ABQ5TDV4_9CAUL</name>
<reference evidence="1" key="2">
    <citation type="submission" date="2023-01" db="EMBL/GenBank/DDBJ databases">
        <authorList>
            <person name="Sun Q."/>
            <person name="Evtushenko L."/>
        </authorList>
    </citation>
    <scope>NUCLEOTIDE SEQUENCE</scope>
    <source>
        <strain evidence="1">VKM B-1499</strain>
    </source>
</reference>
<evidence type="ECO:0000313" key="2">
    <source>
        <dbReference type="Proteomes" id="UP001143509"/>
    </source>
</evidence>